<accession>A0A917C1J8</accession>
<evidence type="ECO:0000313" key="2">
    <source>
        <dbReference type="Proteomes" id="UP000632498"/>
    </source>
</evidence>
<name>A0A917C1J8_9PROT</name>
<dbReference type="Proteomes" id="UP000632498">
    <property type="component" value="Unassembled WGS sequence"/>
</dbReference>
<reference evidence="1" key="1">
    <citation type="journal article" date="2014" name="Int. J. Syst. Evol. Microbiol.">
        <title>Complete genome sequence of Corynebacterium casei LMG S-19264T (=DSM 44701T), isolated from a smear-ripened cheese.</title>
        <authorList>
            <consortium name="US DOE Joint Genome Institute (JGI-PGF)"/>
            <person name="Walter F."/>
            <person name="Albersmeier A."/>
            <person name="Kalinowski J."/>
            <person name="Ruckert C."/>
        </authorList>
    </citation>
    <scope>NUCLEOTIDE SEQUENCE</scope>
    <source>
        <strain evidence="1">CGMCC 1.15254</strain>
    </source>
</reference>
<dbReference type="AlphaFoldDB" id="A0A917C1J8"/>
<organism evidence="1 2">
    <name type="scientific">Terasakiella brassicae</name>
    <dbReference type="NCBI Taxonomy" id="1634917"/>
    <lineage>
        <taxon>Bacteria</taxon>
        <taxon>Pseudomonadati</taxon>
        <taxon>Pseudomonadota</taxon>
        <taxon>Alphaproteobacteria</taxon>
        <taxon>Rhodospirillales</taxon>
        <taxon>Terasakiellaceae</taxon>
        <taxon>Terasakiella</taxon>
    </lineage>
</organism>
<proteinExistence type="predicted"/>
<comment type="caution">
    <text evidence="1">The sequence shown here is derived from an EMBL/GenBank/DDBJ whole genome shotgun (WGS) entry which is preliminary data.</text>
</comment>
<sequence>MFHWGDFLKLGIKVVYIAMQKIMTNPMKSIKIRKSIKRDISHNKYMVNQWIKIK</sequence>
<keyword evidence="2" id="KW-1185">Reference proteome</keyword>
<gene>
    <name evidence="1" type="ORF">GCM10011332_21810</name>
</gene>
<reference evidence="1" key="2">
    <citation type="submission" date="2020-09" db="EMBL/GenBank/DDBJ databases">
        <authorList>
            <person name="Sun Q."/>
            <person name="Zhou Y."/>
        </authorList>
    </citation>
    <scope>NUCLEOTIDE SEQUENCE</scope>
    <source>
        <strain evidence="1">CGMCC 1.15254</strain>
    </source>
</reference>
<dbReference type="EMBL" id="BMHV01000015">
    <property type="protein sequence ID" value="GGF67360.1"/>
    <property type="molecule type" value="Genomic_DNA"/>
</dbReference>
<protein>
    <submittedName>
        <fullName evidence="1">Uncharacterized protein</fullName>
    </submittedName>
</protein>
<evidence type="ECO:0000313" key="1">
    <source>
        <dbReference type="EMBL" id="GGF67360.1"/>
    </source>
</evidence>